<organism evidence="2 3">
    <name type="scientific">Roseimaritima multifibrata</name>
    <dbReference type="NCBI Taxonomy" id="1930274"/>
    <lineage>
        <taxon>Bacteria</taxon>
        <taxon>Pseudomonadati</taxon>
        <taxon>Planctomycetota</taxon>
        <taxon>Planctomycetia</taxon>
        <taxon>Pirellulales</taxon>
        <taxon>Pirellulaceae</taxon>
        <taxon>Roseimaritima</taxon>
    </lineage>
</organism>
<dbReference type="KEGG" id="rml:FF011L_33610"/>
<gene>
    <name evidence="2" type="ORF">FF011L_33610</name>
</gene>
<accession>A0A517MI75</accession>
<evidence type="ECO:0000313" key="3">
    <source>
        <dbReference type="Proteomes" id="UP000320672"/>
    </source>
</evidence>
<dbReference type="AlphaFoldDB" id="A0A517MI75"/>
<evidence type="ECO:0000313" key="2">
    <source>
        <dbReference type="EMBL" id="QDS94582.1"/>
    </source>
</evidence>
<sequence>MSECSKTLRGFHAEKWGDVTEDNPSYSRMTVSMSVRRPRPPWCRRIIRKIRKIGKSRCRRSAIVAACEKVSQAKSRTFFRGGEHVAAVSPIARNVKFIGEGFAAADESTWGRVNTKPGGGQILAVGASRRSRDREKESPAGDRPNLVCRPYLPPAGLKALHSDSAWRDGSSLAPSRYR</sequence>
<reference evidence="2 3" key="1">
    <citation type="submission" date="2019-02" db="EMBL/GenBank/DDBJ databases">
        <title>Deep-cultivation of Planctomycetes and their phenomic and genomic characterization uncovers novel biology.</title>
        <authorList>
            <person name="Wiegand S."/>
            <person name="Jogler M."/>
            <person name="Boedeker C."/>
            <person name="Pinto D."/>
            <person name="Vollmers J."/>
            <person name="Rivas-Marin E."/>
            <person name="Kohn T."/>
            <person name="Peeters S.H."/>
            <person name="Heuer A."/>
            <person name="Rast P."/>
            <person name="Oberbeckmann S."/>
            <person name="Bunk B."/>
            <person name="Jeske O."/>
            <person name="Meyerdierks A."/>
            <person name="Storesund J.E."/>
            <person name="Kallscheuer N."/>
            <person name="Luecker S."/>
            <person name="Lage O.M."/>
            <person name="Pohl T."/>
            <person name="Merkel B.J."/>
            <person name="Hornburger P."/>
            <person name="Mueller R.-W."/>
            <person name="Bruemmer F."/>
            <person name="Labrenz M."/>
            <person name="Spormann A.M."/>
            <person name="Op den Camp H."/>
            <person name="Overmann J."/>
            <person name="Amann R."/>
            <person name="Jetten M.S.M."/>
            <person name="Mascher T."/>
            <person name="Medema M.H."/>
            <person name="Devos D.P."/>
            <person name="Kaster A.-K."/>
            <person name="Ovreas L."/>
            <person name="Rohde M."/>
            <person name="Galperin M.Y."/>
            <person name="Jogler C."/>
        </authorList>
    </citation>
    <scope>NUCLEOTIDE SEQUENCE [LARGE SCALE GENOMIC DNA]</scope>
    <source>
        <strain evidence="2 3">FF011L</strain>
    </source>
</reference>
<name>A0A517MI75_9BACT</name>
<feature type="region of interest" description="Disordered" evidence="1">
    <location>
        <begin position="116"/>
        <end position="148"/>
    </location>
</feature>
<dbReference type="EMBL" id="CP036262">
    <property type="protein sequence ID" value="QDS94582.1"/>
    <property type="molecule type" value="Genomic_DNA"/>
</dbReference>
<protein>
    <submittedName>
        <fullName evidence="2">Uncharacterized protein</fullName>
    </submittedName>
</protein>
<feature type="compositionally biased region" description="Basic and acidic residues" evidence="1">
    <location>
        <begin position="130"/>
        <end position="140"/>
    </location>
</feature>
<dbReference type="Proteomes" id="UP000320672">
    <property type="component" value="Chromosome"/>
</dbReference>
<keyword evidence="3" id="KW-1185">Reference proteome</keyword>
<proteinExistence type="predicted"/>
<evidence type="ECO:0000256" key="1">
    <source>
        <dbReference type="SAM" id="MobiDB-lite"/>
    </source>
</evidence>